<evidence type="ECO:0000313" key="2">
    <source>
        <dbReference type="Proteomes" id="UP001576780"/>
    </source>
</evidence>
<accession>A0ABV4WQT1</accession>
<keyword evidence="2" id="KW-1185">Reference proteome</keyword>
<dbReference type="RefSeq" id="WP_413279781.1">
    <property type="nucleotide sequence ID" value="NZ_JBHFNT010000212.1"/>
</dbReference>
<reference evidence="1 2" key="1">
    <citation type="submission" date="2024-09" db="EMBL/GenBank/DDBJ databases">
        <title>Floridaenema gen nov. (Aerosakkonemataceae, Aerosakkonematales ord. nov., Cyanobacteria) from benthic tropical and subtropical fresh waters, with the description of four new species.</title>
        <authorList>
            <person name="Moretto J.A."/>
            <person name="Berthold D.E."/>
            <person name="Lefler F.W."/>
            <person name="Huang I.-S."/>
            <person name="Laughinghouse H. IV."/>
        </authorList>
    </citation>
    <scope>NUCLEOTIDE SEQUENCE [LARGE SCALE GENOMIC DNA]</scope>
    <source>
        <strain evidence="1 2">BLCC-F167</strain>
    </source>
</reference>
<organism evidence="1 2">
    <name type="scientific">Floridaenema evergladense BLCC-F167</name>
    <dbReference type="NCBI Taxonomy" id="3153639"/>
    <lineage>
        <taxon>Bacteria</taxon>
        <taxon>Bacillati</taxon>
        <taxon>Cyanobacteriota</taxon>
        <taxon>Cyanophyceae</taxon>
        <taxon>Oscillatoriophycideae</taxon>
        <taxon>Aerosakkonematales</taxon>
        <taxon>Aerosakkonemataceae</taxon>
        <taxon>Floridanema</taxon>
        <taxon>Floridanema evergladense</taxon>
    </lineage>
</organism>
<comment type="caution">
    <text evidence="1">The sequence shown here is derived from an EMBL/GenBank/DDBJ whole genome shotgun (WGS) entry which is preliminary data.</text>
</comment>
<dbReference type="EMBL" id="JBHFNT010000212">
    <property type="protein sequence ID" value="MFB2837432.1"/>
    <property type="molecule type" value="Genomic_DNA"/>
</dbReference>
<protein>
    <submittedName>
        <fullName evidence="1">Uncharacterized protein</fullName>
    </submittedName>
</protein>
<dbReference type="Proteomes" id="UP001576780">
    <property type="component" value="Unassembled WGS sequence"/>
</dbReference>
<evidence type="ECO:0000313" key="1">
    <source>
        <dbReference type="EMBL" id="MFB2837432.1"/>
    </source>
</evidence>
<sequence>MTAEELLAKYRERFGELPASESIIICMGWLRDRTYNNYNRTTRQPRI</sequence>
<gene>
    <name evidence="1" type="ORF">ACE1CA_23135</name>
</gene>
<name>A0ABV4WQT1_9CYAN</name>
<proteinExistence type="predicted"/>